<reference evidence="2 3" key="1">
    <citation type="submission" date="2020-08" db="EMBL/GenBank/DDBJ databases">
        <title>Sequencing the genomes of 1000 actinobacteria strains.</title>
        <authorList>
            <person name="Klenk H.-P."/>
        </authorList>
    </citation>
    <scope>NUCLEOTIDE SEQUENCE [LARGE SCALE GENOMIC DNA]</scope>
    <source>
        <strain evidence="2 3">DSM 45486</strain>
    </source>
</reference>
<dbReference type="AlphaFoldDB" id="A0A7W9HJA6"/>
<evidence type="ECO:0000256" key="1">
    <source>
        <dbReference type="SAM" id="Phobius"/>
    </source>
</evidence>
<keyword evidence="1" id="KW-0812">Transmembrane</keyword>
<proteinExistence type="predicted"/>
<comment type="caution">
    <text evidence="2">The sequence shown here is derived from an EMBL/GenBank/DDBJ whole genome shotgun (WGS) entry which is preliminary data.</text>
</comment>
<evidence type="ECO:0000313" key="2">
    <source>
        <dbReference type="EMBL" id="MBB5803344.1"/>
    </source>
</evidence>
<dbReference type="EMBL" id="JACHMO010000001">
    <property type="protein sequence ID" value="MBB5803344.1"/>
    <property type="molecule type" value="Genomic_DNA"/>
</dbReference>
<dbReference type="RefSeq" id="WP_184920638.1">
    <property type="nucleotide sequence ID" value="NZ_JACHMO010000001.1"/>
</dbReference>
<keyword evidence="1" id="KW-0472">Membrane</keyword>
<name>A0A7W9HJA6_9PSEU</name>
<keyword evidence="3" id="KW-1185">Reference proteome</keyword>
<feature type="transmembrane region" description="Helical" evidence="1">
    <location>
        <begin position="401"/>
        <end position="425"/>
    </location>
</feature>
<sequence length="487" mass="51958">MQAYDVLERIADGLGVPRGFMGLAYTDEAAHGAATSAGLHRTKDDFMLERRGFLGLISKIVMGAVLTQPEVDLLAVGPDTTPVPNRVGATDVVQVRALTAALRSYDAAHGGGSCRDAILAHTHWAQSLLHASATDAVRTSLLSAIAEAKTMAGWTAHDLGLQSDAQRWLGQAVRDTQDAGDPAHTAIVLYHLGRVPLDNDDPAEALKLFQLGQIAAQDSHSSVADLAGYLPRTAGTTAGDTANRWDPVLRALAEHPDHPLAATLTTPLSVGLARVIYSDTTGPDPAELLDAERFPTAASISDHLLTRFVPTVCRPEPLDRAVGLDQRWSAEQAARWFRFLAAHLSRRHTTDLAWWEFGTALRRRSRTLVLGLFAGVTATVVDWLVEGVASAFGTRVGSSPWFLSGLLIGFFGAVLMVISYGLVIGRDVPAPVSLRISVRSGGRRLTAEKKSRLRLGVLCGSVFGVCLGTAHRLLDVVTSRSASSLVA</sequence>
<accession>A0A7W9HJA6</accession>
<gene>
    <name evidence="2" type="ORF">F4560_003112</name>
</gene>
<feature type="transmembrane region" description="Helical" evidence="1">
    <location>
        <begin position="453"/>
        <end position="474"/>
    </location>
</feature>
<protein>
    <submittedName>
        <fullName evidence="2">Uncharacterized protein</fullName>
    </submittedName>
</protein>
<evidence type="ECO:0000313" key="3">
    <source>
        <dbReference type="Proteomes" id="UP000552097"/>
    </source>
</evidence>
<keyword evidence="1" id="KW-1133">Transmembrane helix</keyword>
<feature type="transmembrane region" description="Helical" evidence="1">
    <location>
        <begin position="368"/>
        <end position="389"/>
    </location>
</feature>
<dbReference type="Proteomes" id="UP000552097">
    <property type="component" value="Unassembled WGS sequence"/>
</dbReference>
<organism evidence="2 3">
    <name type="scientific">Saccharothrix ecbatanensis</name>
    <dbReference type="NCBI Taxonomy" id="1105145"/>
    <lineage>
        <taxon>Bacteria</taxon>
        <taxon>Bacillati</taxon>
        <taxon>Actinomycetota</taxon>
        <taxon>Actinomycetes</taxon>
        <taxon>Pseudonocardiales</taxon>
        <taxon>Pseudonocardiaceae</taxon>
        <taxon>Saccharothrix</taxon>
    </lineage>
</organism>